<reference evidence="2" key="2">
    <citation type="submission" date="2020-09" db="EMBL/GenBank/DDBJ databases">
        <authorList>
            <person name="Sun Q."/>
            <person name="Kim S."/>
        </authorList>
    </citation>
    <scope>NUCLEOTIDE SEQUENCE</scope>
    <source>
        <strain evidence="2">KCTC 32437</strain>
    </source>
</reference>
<dbReference type="Pfam" id="PF13480">
    <property type="entry name" value="Acetyltransf_6"/>
    <property type="match status" value="1"/>
</dbReference>
<evidence type="ECO:0000313" key="3">
    <source>
        <dbReference type="Proteomes" id="UP000646579"/>
    </source>
</evidence>
<protein>
    <recommendedName>
        <fullName evidence="1">BioF2-like acetyltransferase domain-containing protein</fullName>
    </recommendedName>
</protein>
<dbReference type="RefSeq" id="WP_189423251.1">
    <property type="nucleotide sequence ID" value="NZ_BMZE01000001.1"/>
</dbReference>
<reference evidence="2" key="1">
    <citation type="journal article" date="2014" name="Int. J. Syst. Evol. Microbiol.">
        <title>Complete genome sequence of Corynebacterium casei LMG S-19264T (=DSM 44701T), isolated from a smear-ripened cheese.</title>
        <authorList>
            <consortium name="US DOE Joint Genome Institute (JGI-PGF)"/>
            <person name="Walter F."/>
            <person name="Albersmeier A."/>
            <person name="Kalinowski J."/>
            <person name="Ruckert C."/>
        </authorList>
    </citation>
    <scope>NUCLEOTIDE SEQUENCE</scope>
    <source>
        <strain evidence="2">KCTC 32437</strain>
    </source>
</reference>
<dbReference type="Gene3D" id="3.40.630.30">
    <property type="match status" value="1"/>
</dbReference>
<dbReference type="SUPFAM" id="SSF55729">
    <property type="entry name" value="Acyl-CoA N-acyltransferases (Nat)"/>
    <property type="match status" value="1"/>
</dbReference>
<evidence type="ECO:0000259" key="1">
    <source>
        <dbReference type="Pfam" id="PF13480"/>
    </source>
</evidence>
<organism evidence="2 3">
    <name type="scientific">Devosia pacifica</name>
    <dbReference type="NCBI Taxonomy" id="1335967"/>
    <lineage>
        <taxon>Bacteria</taxon>
        <taxon>Pseudomonadati</taxon>
        <taxon>Pseudomonadota</taxon>
        <taxon>Alphaproteobacteria</taxon>
        <taxon>Hyphomicrobiales</taxon>
        <taxon>Devosiaceae</taxon>
        <taxon>Devosia</taxon>
    </lineage>
</organism>
<gene>
    <name evidence="2" type="ORF">GCM10007989_06070</name>
</gene>
<comment type="caution">
    <text evidence="2">The sequence shown here is derived from an EMBL/GenBank/DDBJ whole genome shotgun (WGS) entry which is preliminary data.</text>
</comment>
<dbReference type="InterPro" id="IPR038740">
    <property type="entry name" value="BioF2-like_GNAT_dom"/>
</dbReference>
<accession>A0A918VPU4</accession>
<keyword evidence="3" id="KW-1185">Reference proteome</keyword>
<dbReference type="EMBL" id="BMZE01000001">
    <property type="protein sequence ID" value="GHA14197.1"/>
    <property type="molecule type" value="Genomic_DNA"/>
</dbReference>
<proteinExistence type="predicted"/>
<sequence length="413" mass="46679">MALATARGDIEEHDTSVLEDRYVRTAHELNAGRKIRVELHHDLNSVQGVWSQLASEAAQNSPGQSFGFTREWIKHQQIPANSQLYAVAYIGCRPAALLALHIRWRYGIRVLSFFPGAHVGCNGPVVGAALKQLSEPERQAFWRDVFGALKGADIAVLRSVPCESGDPLMCLGGIGTRIPVDTLYRAQFESWEECDKTQRGRSRRKHDRQQGDKLSALGEVQFEVLRNGDDVDDVINTMFEQRAVRFRAMGVRNPFQTKGIRDLYRDMLSFDSGVEVVLHVLRLEGRIVATRYNIVEGERMFCLISSMSEDPAIQAGSPGKQCLLRVMQSIFDDGYRLFDMGAGLTDEKRHWCNVQMPLYHHYVPLTPLGHLHGRAHQLLHALRARAKSARWLLDMRRKFAQKLQGAERPSGVR</sequence>
<dbReference type="AlphaFoldDB" id="A0A918VPU4"/>
<name>A0A918VPU4_9HYPH</name>
<dbReference type="Proteomes" id="UP000646579">
    <property type="component" value="Unassembled WGS sequence"/>
</dbReference>
<feature type="domain" description="BioF2-like acetyltransferase" evidence="1">
    <location>
        <begin position="201"/>
        <end position="349"/>
    </location>
</feature>
<evidence type="ECO:0000313" key="2">
    <source>
        <dbReference type="EMBL" id="GHA14197.1"/>
    </source>
</evidence>
<dbReference type="InterPro" id="IPR016181">
    <property type="entry name" value="Acyl_CoA_acyltransferase"/>
</dbReference>